<sequence length="484" mass="53291">MKSLRCRDLVFFLQMLFVVVLFHVMSDSDVRGGYRVTLAVPLERIAGFVGRAYLMETNAALSPYALPGFRVALSVEDYVRGNGSFAYSCSLQVFLGDVKVWDSGHYSRFEVVNTCLLELTAGGDLQLRGPGDRVGWRTGTSGQGVERLQILRTGNLVLVDEWDDIKWQSFNFPTDVMLHGQRLNVAARLTSFPGDFSSLHYSFEIQEDKIALYLNSGKLKYSYWEFRPTKDRNITFVELGSKGLVLFNYYGRKIAQISPNPSVNLSIGTDPAVSPRFMSLNNRTGNLGLFYYSAGVSKFEAHFQALNKTCDLPTACKPYGICTFADSCSCIRDHGCNNEAVTTDGFCDGEDAAEMVAIKGVTSVIKDGKKRDNLSKDECREWCQGDCGCVATLFVRGECHHYGIVMGVKQVGGDDGEGDGNGSSYFVKVRKGTIGGGHGKSGLKRWALVLVGVVDGLIMLVVVGGIGWYYLFKRRLGLLGTNDT</sequence>
<proteinExistence type="predicted"/>
<reference evidence="2" key="1">
    <citation type="journal article" date="2023" name="Front. Plant Sci.">
        <title>Chromosomal-level genome assembly of Melastoma candidum provides insights into trichome evolution.</title>
        <authorList>
            <person name="Zhong Y."/>
            <person name="Wu W."/>
            <person name="Sun C."/>
            <person name="Zou P."/>
            <person name="Liu Y."/>
            <person name="Dai S."/>
            <person name="Zhou R."/>
        </authorList>
    </citation>
    <scope>NUCLEOTIDE SEQUENCE [LARGE SCALE GENOMIC DNA]</scope>
</reference>
<evidence type="ECO:0000313" key="2">
    <source>
        <dbReference type="Proteomes" id="UP001057402"/>
    </source>
</evidence>
<name>A0ACB9KZS2_9MYRT</name>
<keyword evidence="2" id="KW-1185">Reference proteome</keyword>
<organism evidence="1 2">
    <name type="scientific">Melastoma candidum</name>
    <dbReference type="NCBI Taxonomy" id="119954"/>
    <lineage>
        <taxon>Eukaryota</taxon>
        <taxon>Viridiplantae</taxon>
        <taxon>Streptophyta</taxon>
        <taxon>Embryophyta</taxon>
        <taxon>Tracheophyta</taxon>
        <taxon>Spermatophyta</taxon>
        <taxon>Magnoliopsida</taxon>
        <taxon>eudicotyledons</taxon>
        <taxon>Gunneridae</taxon>
        <taxon>Pentapetalae</taxon>
        <taxon>rosids</taxon>
        <taxon>malvids</taxon>
        <taxon>Myrtales</taxon>
        <taxon>Melastomataceae</taxon>
        <taxon>Melastomatoideae</taxon>
        <taxon>Melastomateae</taxon>
        <taxon>Melastoma</taxon>
    </lineage>
</organism>
<comment type="caution">
    <text evidence="1">The sequence shown here is derived from an EMBL/GenBank/DDBJ whole genome shotgun (WGS) entry which is preliminary data.</text>
</comment>
<gene>
    <name evidence="1" type="ORF">MLD38_038391</name>
</gene>
<dbReference type="EMBL" id="CM042891">
    <property type="protein sequence ID" value="KAI4302671.1"/>
    <property type="molecule type" value="Genomic_DNA"/>
</dbReference>
<accession>A0ACB9KZS2</accession>
<dbReference type="Proteomes" id="UP001057402">
    <property type="component" value="Chromosome 12"/>
</dbReference>
<evidence type="ECO:0000313" key="1">
    <source>
        <dbReference type="EMBL" id="KAI4302671.1"/>
    </source>
</evidence>
<protein>
    <submittedName>
        <fullName evidence="1">Uncharacterized protein</fullName>
    </submittedName>
</protein>